<dbReference type="EC" id="2.7.11.1" evidence="1"/>
<dbReference type="Proteomes" id="UP000538666">
    <property type="component" value="Unassembled WGS sequence"/>
</dbReference>
<keyword evidence="10" id="KW-0812">Transmembrane</keyword>
<dbReference type="PROSITE" id="PS50011">
    <property type="entry name" value="PROTEIN_KINASE_DOM"/>
    <property type="match status" value="1"/>
</dbReference>
<name>A0A841K1B2_9BACT</name>
<sequence>MKPDKPIRARFGSFELDLKNGELRSTEAGNGARRVFLQEQPFRVLRMLIEFEGEVVSRSEIKRQLWPNDTIVDFDHSINVAIGTIRRALDDSAGEPKYIETVPRRGYRLMVRPQWVEAAEAPIEIEAKDTSAADGAAIRSANATMIGKKVSHFRVLEVIGGGGMGMVYKAEDLKLARPVALKFLPEEMASDPVALRRFEREAQAASSLNHPNICTIHEIEEYEGQPIIVMELLDGETLRDHLKALSSKKLPLEQLLGVALQTCDGLKAAHSKGIIHRDIKPANIFLTNHGPAKILDFGLAKLVKMDEQEEDDPRSSGPLLTSRVSVATETGLTRTGRAMGTASYMSPEQIRKEKLDARSDLFSFGLVLYEMASGQRAFAGESITEVYEEVLNRAPIPVRQLNPGVPSALEAVIAKALQKDCVNRYQSAAEMRADLELVPTPGLLRFRRIRKWLGVLTLILVVAAGAVAYWRYLHRFQLSAKDTILIADLTNQTSDPVLDDALNTALPLGLAQTPFLQVLAQDKIRETLQQLNYPMDAKVTPKIAREICLKTNSRAVVASSIADVGNHFRIQLSGINCQSGQTFAHAEQDVTLRSEIVHSLGIAAAQLRSRMGEPDSTLKKFNKPFDLEMSWSPEAMQMLANGFKHHLSPDIDTTISYYQRAIEIDPSFALAYASVGTMFLAQDKKTEALAAEKKAYDLRERLVGQLRFLVETLYLSVGLGDMERSYPVYQQWVDTYPLDGVAHHNFADCLQRLGHYDQAIAEDREAFRLMPMRGVGSYDNIMIMLTTANRLEEAKAIFREASSRKADTANTHEWRHLVAFLQHDASAMRDQETWLRDARHNISSLSKKATVDTYYGQFDDARRLLQQAENVATNADLPIDLLFFAVNLSLHEAEAGDTVGADRLMKDALDFYQKRFGPVPPGLLSDRLAIDKDLTFARIGNIEQAEKLAKRVNQTSPEDTLVQHYGLPTVRAAIKLRENDPASAITILRPAEKYDLGYPDFFRSVYPAYVRGLAYLQLGEGRLAATEFQKLIDHPAIVGDEVTGALARLQLGRAQAMMGNNSGARISYQEFLNLWKNADPDIPIYKQAKAEYAKLP</sequence>
<evidence type="ECO:0000313" key="14">
    <source>
        <dbReference type="Proteomes" id="UP000538666"/>
    </source>
</evidence>
<evidence type="ECO:0000259" key="12">
    <source>
        <dbReference type="PROSITE" id="PS51755"/>
    </source>
</evidence>
<feature type="domain" description="OmpR/PhoB-type" evidence="12">
    <location>
        <begin position="6"/>
        <end position="111"/>
    </location>
</feature>
<dbReference type="EMBL" id="JACHEK010000011">
    <property type="protein sequence ID" value="MBB6146775.1"/>
    <property type="molecule type" value="Genomic_DNA"/>
</dbReference>
<dbReference type="CDD" id="cd14014">
    <property type="entry name" value="STKc_PknB_like"/>
    <property type="match status" value="1"/>
</dbReference>
<dbReference type="GO" id="GO:0005524">
    <property type="term" value="F:ATP binding"/>
    <property type="evidence" value="ECO:0007669"/>
    <property type="project" value="UniProtKB-UniRule"/>
</dbReference>
<dbReference type="InterPro" id="IPR036388">
    <property type="entry name" value="WH-like_DNA-bd_sf"/>
</dbReference>
<evidence type="ECO:0000256" key="8">
    <source>
        <dbReference type="PROSITE-ProRule" id="PRU01091"/>
    </source>
</evidence>
<dbReference type="Gene3D" id="1.10.10.10">
    <property type="entry name" value="Winged helix-like DNA-binding domain superfamily/Winged helix DNA-binding domain"/>
    <property type="match status" value="1"/>
</dbReference>
<keyword evidence="14" id="KW-1185">Reference proteome</keyword>
<keyword evidence="2 13" id="KW-0723">Serine/threonine-protein kinase</keyword>
<evidence type="ECO:0000256" key="5">
    <source>
        <dbReference type="ARBA" id="ARBA00022777"/>
    </source>
</evidence>
<evidence type="ECO:0000256" key="1">
    <source>
        <dbReference type="ARBA" id="ARBA00012513"/>
    </source>
</evidence>
<evidence type="ECO:0000256" key="7">
    <source>
        <dbReference type="ARBA" id="ARBA00023125"/>
    </source>
</evidence>
<dbReference type="GO" id="GO:0000160">
    <property type="term" value="P:phosphorelay signal transduction system"/>
    <property type="evidence" value="ECO:0007669"/>
    <property type="project" value="InterPro"/>
</dbReference>
<dbReference type="OrthoDB" id="105170at2"/>
<dbReference type="PROSITE" id="PS00107">
    <property type="entry name" value="PROTEIN_KINASE_ATP"/>
    <property type="match status" value="1"/>
</dbReference>
<proteinExistence type="predicted"/>
<feature type="transmembrane region" description="Helical" evidence="10">
    <location>
        <begin position="452"/>
        <end position="472"/>
    </location>
</feature>
<keyword evidence="6 9" id="KW-0067">ATP-binding</keyword>
<dbReference type="GO" id="GO:0004674">
    <property type="term" value="F:protein serine/threonine kinase activity"/>
    <property type="evidence" value="ECO:0007669"/>
    <property type="project" value="UniProtKB-KW"/>
</dbReference>
<dbReference type="AlphaFoldDB" id="A0A841K1B2"/>
<dbReference type="InterPro" id="IPR016032">
    <property type="entry name" value="Sig_transdc_resp-reg_C-effctor"/>
</dbReference>
<evidence type="ECO:0000313" key="13">
    <source>
        <dbReference type="EMBL" id="MBB6146775.1"/>
    </source>
</evidence>
<reference evidence="13 14" key="1">
    <citation type="submission" date="2020-08" db="EMBL/GenBank/DDBJ databases">
        <title>Genomic Encyclopedia of Type Strains, Phase IV (KMG-IV): sequencing the most valuable type-strain genomes for metagenomic binning, comparative biology and taxonomic classification.</title>
        <authorList>
            <person name="Goeker M."/>
        </authorList>
    </citation>
    <scope>NUCLEOTIDE SEQUENCE [LARGE SCALE GENOMIC DNA]</scope>
    <source>
        <strain evidence="13 14">DSM 103733</strain>
    </source>
</reference>
<keyword evidence="7 8" id="KW-0238">DNA-binding</keyword>
<keyword evidence="3" id="KW-0808">Transferase</keyword>
<dbReference type="SMART" id="SM00220">
    <property type="entry name" value="S_TKc"/>
    <property type="match status" value="1"/>
</dbReference>
<dbReference type="InterPro" id="IPR000719">
    <property type="entry name" value="Prot_kinase_dom"/>
</dbReference>
<dbReference type="Gene3D" id="1.10.510.10">
    <property type="entry name" value="Transferase(Phosphotransferase) domain 1"/>
    <property type="match status" value="1"/>
</dbReference>
<dbReference type="InterPro" id="IPR011009">
    <property type="entry name" value="Kinase-like_dom_sf"/>
</dbReference>
<feature type="DNA-binding region" description="OmpR/PhoB-type" evidence="8">
    <location>
        <begin position="6"/>
        <end position="111"/>
    </location>
</feature>
<dbReference type="SMART" id="SM00028">
    <property type="entry name" value="TPR"/>
    <property type="match status" value="4"/>
</dbReference>
<dbReference type="InterPro" id="IPR011990">
    <property type="entry name" value="TPR-like_helical_dom_sf"/>
</dbReference>
<dbReference type="InterPro" id="IPR001867">
    <property type="entry name" value="OmpR/PhoB-type_DNA-bd"/>
</dbReference>
<dbReference type="InterPro" id="IPR017441">
    <property type="entry name" value="Protein_kinase_ATP_BS"/>
</dbReference>
<comment type="caution">
    <text evidence="13">The sequence shown here is derived from an EMBL/GenBank/DDBJ whole genome shotgun (WGS) entry which is preliminary data.</text>
</comment>
<dbReference type="CDD" id="cd00383">
    <property type="entry name" value="trans_reg_C"/>
    <property type="match status" value="1"/>
</dbReference>
<dbReference type="GO" id="GO:0003677">
    <property type="term" value="F:DNA binding"/>
    <property type="evidence" value="ECO:0007669"/>
    <property type="project" value="UniProtKB-UniRule"/>
</dbReference>
<evidence type="ECO:0000256" key="2">
    <source>
        <dbReference type="ARBA" id="ARBA00022527"/>
    </source>
</evidence>
<organism evidence="13 14">
    <name type="scientific">Silvibacterium bohemicum</name>
    <dbReference type="NCBI Taxonomy" id="1577686"/>
    <lineage>
        <taxon>Bacteria</taxon>
        <taxon>Pseudomonadati</taxon>
        <taxon>Acidobacteriota</taxon>
        <taxon>Terriglobia</taxon>
        <taxon>Terriglobales</taxon>
        <taxon>Acidobacteriaceae</taxon>
        <taxon>Silvibacterium</taxon>
    </lineage>
</organism>
<dbReference type="SUPFAM" id="SSF48452">
    <property type="entry name" value="TPR-like"/>
    <property type="match status" value="2"/>
</dbReference>
<dbReference type="PROSITE" id="PS51755">
    <property type="entry name" value="OMPR_PHOB"/>
    <property type="match status" value="1"/>
</dbReference>
<keyword evidence="10" id="KW-1133">Transmembrane helix</keyword>
<dbReference type="Gene3D" id="1.25.40.10">
    <property type="entry name" value="Tetratricopeptide repeat domain"/>
    <property type="match status" value="2"/>
</dbReference>
<dbReference type="SUPFAM" id="SSF46894">
    <property type="entry name" value="C-terminal effector domain of the bipartite response regulators"/>
    <property type="match status" value="1"/>
</dbReference>
<dbReference type="PROSITE" id="PS00108">
    <property type="entry name" value="PROTEIN_KINASE_ST"/>
    <property type="match status" value="1"/>
</dbReference>
<feature type="binding site" evidence="9">
    <location>
        <position position="182"/>
    </location>
    <ligand>
        <name>ATP</name>
        <dbReference type="ChEBI" id="CHEBI:30616"/>
    </ligand>
</feature>
<protein>
    <recommendedName>
        <fullName evidence="1">non-specific serine/threonine protein kinase</fullName>
        <ecNumber evidence="1">2.7.11.1</ecNumber>
    </recommendedName>
</protein>
<feature type="domain" description="Protein kinase" evidence="11">
    <location>
        <begin position="153"/>
        <end position="438"/>
    </location>
</feature>
<dbReference type="PANTHER" id="PTHR43289:SF6">
    <property type="entry name" value="SERINE_THREONINE-PROTEIN KINASE NEKL-3"/>
    <property type="match status" value="1"/>
</dbReference>
<dbReference type="RefSeq" id="WP_050061347.1">
    <property type="nucleotide sequence ID" value="NZ_JACHEK010000011.1"/>
</dbReference>
<dbReference type="PANTHER" id="PTHR43289">
    <property type="entry name" value="MITOGEN-ACTIVATED PROTEIN KINASE KINASE KINASE 20-RELATED"/>
    <property type="match status" value="1"/>
</dbReference>
<keyword evidence="10" id="KW-0472">Membrane</keyword>
<dbReference type="InterPro" id="IPR008271">
    <property type="entry name" value="Ser/Thr_kinase_AS"/>
</dbReference>
<evidence type="ECO:0000256" key="10">
    <source>
        <dbReference type="SAM" id="Phobius"/>
    </source>
</evidence>
<dbReference type="SUPFAM" id="SSF56112">
    <property type="entry name" value="Protein kinase-like (PK-like)"/>
    <property type="match status" value="1"/>
</dbReference>
<keyword evidence="4 9" id="KW-0547">Nucleotide-binding</keyword>
<gene>
    <name evidence="13" type="ORF">HNQ77_004756</name>
</gene>
<keyword evidence="5 13" id="KW-0418">Kinase</keyword>
<dbReference type="Pfam" id="PF00069">
    <property type="entry name" value="Pkinase"/>
    <property type="match status" value="1"/>
</dbReference>
<dbReference type="InterPro" id="IPR019734">
    <property type="entry name" value="TPR_rpt"/>
</dbReference>
<dbReference type="FunFam" id="1.10.510.10:FF:000021">
    <property type="entry name" value="Serine/threonine protein kinase"/>
    <property type="match status" value="1"/>
</dbReference>
<dbReference type="SMART" id="SM00862">
    <property type="entry name" value="Trans_reg_C"/>
    <property type="match status" value="1"/>
</dbReference>
<evidence type="ECO:0000259" key="11">
    <source>
        <dbReference type="PROSITE" id="PS50011"/>
    </source>
</evidence>
<evidence type="ECO:0000256" key="9">
    <source>
        <dbReference type="PROSITE-ProRule" id="PRU10141"/>
    </source>
</evidence>
<dbReference type="Gene3D" id="3.40.50.10610">
    <property type="entry name" value="ABC-type transport auxiliary lipoprotein component"/>
    <property type="match status" value="1"/>
</dbReference>
<evidence type="ECO:0000256" key="6">
    <source>
        <dbReference type="ARBA" id="ARBA00022840"/>
    </source>
</evidence>
<dbReference type="Gene3D" id="3.30.200.20">
    <property type="entry name" value="Phosphorylase Kinase, domain 1"/>
    <property type="match status" value="1"/>
</dbReference>
<evidence type="ECO:0000256" key="3">
    <source>
        <dbReference type="ARBA" id="ARBA00022679"/>
    </source>
</evidence>
<dbReference type="GO" id="GO:0006355">
    <property type="term" value="P:regulation of DNA-templated transcription"/>
    <property type="evidence" value="ECO:0007669"/>
    <property type="project" value="InterPro"/>
</dbReference>
<evidence type="ECO:0000256" key="4">
    <source>
        <dbReference type="ARBA" id="ARBA00022741"/>
    </source>
</evidence>
<accession>A0A841K1B2</accession>
<dbReference type="Pfam" id="PF00486">
    <property type="entry name" value="Trans_reg_C"/>
    <property type="match status" value="1"/>
</dbReference>